<comment type="caution">
    <text evidence="6">The sequence shown here is derived from an EMBL/GenBank/DDBJ whole genome shotgun (WGS) entry which is preliminary data.</text>
</comment>
<keyword evidence="4 5" id="KW-0472">Membrane</keyword>
<dbReference type="PATRIC" id="fig|1117379.3.peg.4519"/>
<evidence type="ECO:0000313" key="6">
    <source>
        <dbReference type="EMBL" id="EKN65041.1"/>
    </source>
</evidence>
<evidence type="ECO:0000256" key="3">
    <source>
        <dbReference type="ARBA" id="ARBA00022989"/>
    </source>
</evidence>
<comment type="subcellular location">
    <subcellularLocation>
        <location evidence="1">Membrane</location>
        <topology evidence="1">Multi-pass membrane protein</topology>
    </subcellularLocation>
</comment>
<accession>K6DW36</accession>
<keyword evidence="7" id="KW-1185">Reference proteome</keyword>
<keyword evidence="3 5" id="KW-1133">Transmembrane helix</keyword>
<dbReference type="OrthoDB" id="1809613at2"/>
<sequence>MLDLAIIIFLIIGFFVGLKRGLILQLVHFIGFIIAYIAAYSYYDELAPKLTLWIPYPHFGEGTTLKILTDSSDMDTAFYRAIAFVIIFFAVKVLFQIVGSMLDFIAHLPVLKQLNVFAGGILGFCEVYLIIFILLYISALIPIELIQNQLDHSILASTIVNHTPILSQQIKSLWIEYTAASTSL</sequence>
<protein>
    <submittedName>
        <fullName evidence="6">Colicin V production protein</fullName>
    </submittedName>
</protein>
<evidence type="ECO:0000256" key="2">
    <source>
        <dbReference type="ARBA" id="ARBA00022692"/>
    </source>
</evidence>
<evidence type="ECO:0000256" key="1">
    <source>
        <dbReference type="ARBA" id="ARBA00004141"/>
    </source>
</evidence>
<dbReference type="EMBL" id="AJLS01000138">
    <property type="protein sequence ID" value="EKN65041.1"/>
    <property type="molecule type" value="Genomic_DNA"/>
</dbReference>
<dbReference type="eggNOG" id="COG1286">
    <property type="taxonomic scope" value="Bacteria"/>
</dbReference>
<dbReference type="GO" id="GO:0009403">
    <property type="term" value="P:toxin biosynthetic process"/>
    <property type="evidence" value="ECO:0007669"/>
    <property type="project" value="InterPro"/>
</dbReference>
<dbReference type="AlphaFoldDB" id="K6DW36"/>
<feature type="transmembrane region" description="Helical" evidence="5">
    <location>
        <begin position="21"/>
        <end position="43"/>
    </location>
</feature>
<keyword evidence="2 5" id="KW-0812">Transmembrane</keyword>
<organism evidence="6 7">
    <name type="scientific">Neobacillus bataviensis LMG 21833</name>
    <dbReference type="NCBI Taxonomy" id="1117379"/>
    <lineage>
        <taxon>Bacteria</taxon>
        <taxon>Bacillati</taxon>
        <taxon>Bacillota</taxon>
        <taxon>Bacilli</taxon>
        <taxon>Bacillales</taxon>
        <taxon>Bacillaceae</taxon>
        <taxon>Neobacillus</taxon>
    </lineage>
</organism>
<gene>
    <name evidence="6" type="ORF">BABA_21801</name>
</gene>
<dbReference type="GO" id="GO:0016020">
    <property type="term" value="C:membrane"/>
    <property type="evidence" value="ECO:0007669"/>
    <property type="project" value="UniProtKB-SubCell"/>
</dbReference>
<feature type="transmembrane region" description="Helical" evidence="5">
    <location>
        <begin position="77"/>
        <end position="95"/>
    </location>
</feature>
<feature type="transmembrane region" description="Helical" evidence="5">
    <location>
        <begin position="116"/>
        <end position="141"/>
    </location>
</feature>
<dbReference type="STRING" id="1117379.BABA_21801"/>
<dbReference type="PANTHER" id="PTHR37306">
    <property type="entry name" value="COLICIN V PRODUCTION PROTEIN"/>
    <property type="match status" value="1"/>
</dbReference>
<dbReference type="Pfam" id="PF02674">
    <property type="entry name" value="Colicin_V"/>
    <property type="match status" value="1"/>
</dbReference>
<dbReference type="Proteomes" id="UP000006316">
    <property type="component" value="Unassembled WGS sequence"/>
</dbReference>
<evidence type="ECO:0000313" key="7">
    <source>
        <dbReference type="Proteomes" id="UP000006316"/>
    </source>
</evidence>
<reference evidence="6 7" key="1">
    <citation type="journal article" date="2012" name="Front. Microbiol.">
        <title>Redundancy and modularity in membrane-associated dissimilatory nitrate reduction in Bacillus.</title>
        <authorList>
            <person name="Heylen K."/>
            <person name="Keltjens J."/>
        </authorList>
    </citation>
    <scope>NUCLEOTIDE SEQUENCE [LARGE SCALE GENOMIC DNA]</scope>
    <source>
        <strain evidence="7">LMG 21833T</strain>
    </source>
</reference>
<evidence type="ECO:0000256" key="4">
    <source>
        <dbReference type="ARBA" id="ARBA00023136"/>
    </source>
</evidence>
<dbReference type="RefSeq" id="WP_007087352.1">
    <property type="nucleotide sequence ID" value="NZ_AJLS01000138.1"/>
</dbReference>
<evidence type="ECO:0000256" key="5">
    <source>
        <dbReference type="SAM" id="Phobius"/>
    </source>
</evidence>
<dbReference type="InterPro" id="IPR003825">
    <property type="entry name" value="Colicin-V_CvpA"/>
</dbReference>
<name>K6DW36_9BACI</name>
<proteinExistence type="predicted"/>
<dbReference type="PANTHER" id="PTHR37306:SF1">
    <property type="entry name" value="COLICIN V PRODUCTION PROTEIN"/>
    <property type="match status" value="1"/>
</dbReference>